<comment type="catalytic activity">
    <reaction evidence="1">
        <text>ATP + protein L-histidine = ADP + protein N-phospho-L-histidine.</text>
        <dbReference type="EC" id="2.7.13.3"/>
    </reaction>
</comment>
<reference evidence="9 10" key="1">
    <citation type="submission" date="2019-10" db="EMBL/GenBank/DDBJ databases">
        <title>Whole genome shotgun sequence of Acrocarpospora corrugata NBRC 13972.</title>
        <authorList>
            <person name="Ichikawa N."/>
            <person name="Kimura A."/>
            <person name="Kitahashi Y."/>
            <person name="Komaki H."/>
            <person name="Oguchi A."/>
        </authorList>
    </citation>
    <scope>NUCLEOTIDE SEQUENCE [LARGE SCALE GENOMIC DNA]</scope>
    <source>
        <strain evidence="9 10">NBRC 13972</strain>
    </source>
</reference>
<keyword evidence="10" id="KW-1185">Reference proteome</keyword>
<dbReference type="GO" id="GO:0005886">
    <property type="term" value="C:plasma membrane"/>
    <property type="evidence" value="ECO:0007669"/>
    <property type="project" value="TreeGrafter"/>
</dbReference>
<evidence type="ECO:0000256" key="5">
    <source>
        <dbReference type="ARBA" id="ARBA00022777"/>
    </source>
</evidence>
<feature type="domain" description="Nitrate/nitrite sensing protein" evidence="8">
    <location>
        <begin position="56"/>
        <end position="253"/>
    </location>
</feature>
<keyword evidence="6" id="KW-1133">Transmembrane helix</keyword>
<evidence type="ECO:0000256" key="4">
    <source>
        <dbReference type="ARBA" id="ARBA00022679"/>
    </source>
</evidence>
<evidence type="ECO:0000313" key="10">
    <source>
        <dbReference type="Proteomes" id="UP000334990"/>
    </source>
</evidence>
<accession>A0A5M3W778</accession>
<dbReference type="OrthoDB" id="3845898at2"/>
<feature type="transmembrane region" description="Helical" evidence="6">
    <location>
        <begin position="276"/>
        <end position="299"/>
    </location>
</feature>
<dbReference type="Pfam" id="PF08376">
    <property type="entry name" value="NIT"/>
    <property type="match status" value="1"/>
</dbReference>
<dbReference type="InterPro" id="IPR050428">
    <property type="entry name" value="TCS_sensor_his_kinase"/>
</dbReference>
<keyword evidence="3" id="KW-0597">Phosphoprotein</keyword>
<evidence type="ECO:0000256" key="3">
    <source>
        <dbReference type="ARBA" id="ARBA00022553"/>
    </source>
</evidence>
<dbReference type="RefSeq" id="WP_155340732.1">
    <property type="nucleotide sequence ID" value="NZ_BAAABN010000001.1"/>
</dbReference>
<dbReference type="EC" id="2.7.13.3" evidence="2"/>
<name>A0A5M3W778_9ACTN</name>
<keyword evidence="6" id="KW-0812">Transmembrane</keyword>
<dbReference type="GO" id="GO:0004673">
    <property type="term" value="F:protein histidine kinase activity"/>
    <property type="evidence" value="ECO:0007669"/>
    <property type="project" value="UniProtKB-EC"/>
</dbReference>
<evidence type="ECO:0000256" key="2">
    <source>
        <dbReference type="ARBA" id="ARBA00012438"/>
    </source>
</evidence>
<dbReference type="Pfam" id="PF02518">
    <property type="entry name" value="HATPase_c"/>
    <property type="match status" value="1"/>
</dbReference>
<dbReference type="PANTHER" id="PTHR45436">
    <property type="entry name" value="SENSOR HISTIDINE KINASE YKOH"/>
    <property type="match status" value="1"/>
</dbReference>
<dbReference type="PANTHER" id="PTHR45436:SF5">
    <property type="entry name" value="SENSOR HISTIDINE KINASE TRCS"/>
    <property type="match status" value="1"/>
</dbReference>
<protein>
    <recommendedName>
        <fullName evidence="2">histidine kinase</fullName>
        <ecNumber evidence="2">2.7.13.3</ecNumber>
    </recommendedName>
</protein>
<keyword evidence="5" id="KW-0418">Kinase</keyword>
<evidence type="ECO:0000259" key="7">
    <source>
        <dbReference type="Pfam" id="PF02518"/>
    </source>
</evidence>
<dbReference type="GO" id="GO:0000160">
    <property type="term" value="P:phosphorelay signal transduction system"/>
    <property type="evidence" value="ECO:0007669"/>
    <property type="project" value="TreeGrafter"/>
</dbReference>
<comment type="caution">
    <text evidence="9">The sequence shown here is derived from an EMBL/GenBank/DDBJ whole genome shotgun (WGS) entry which is preliminary data.</text>
</comment>
<keyword evidence="6" id="KW-0472">Membrane</keyword>
<proteinExistence type="predicted"/>
<dbReference type="Gene3D" id="3.30.565.10">
    <property type="entry name" value="Histidine kinase-like ATPase, C-terminal domain"/>
    <property type="match status" value="1"/>
</dbReference>
<dbReference type="InterPro" id="IPR013587">
    <property type="entry name" value="Nitrate/nitrite_sensing"/>
</dbReference>
<feature type="domain" description="Histidine kinase/HSP90-like ATPase" evidence="7">
    <location>
        <begin position="488"/>
        <end position="592"/>
    </location>
</feature>
<keyword evidence="4" id="KW-0808">Transferase</keyword>
<gene>
    <name evidence="9" type="ORF">Acor_67240</name>
</gene>
<organism evidence="9 10">
    <name type="scientific">Acrocarpospora corrugata</name>
    <dbReference type="NCBI Taxonomy" id="35763"/>
    <lineage>
        <taxon>Bacteria</taxon>
        <taxon>Bacillati</taxon>
        <taxon>Actinomycetota</taxon>
        <taxon>Actinomycetes</taxon>
        <taxon>Streptosporangiales</taxon>
        <taxon>Streptosporangiaceae</taxon>
        <taxon>Acrocarpospora</taxon>
    </lineage>
</organism>
<evidence type="ECO:0000259" key="8">
    <source>
        <dbReference type="Pfam" id="PF08376"/>
    </source>
</evidence>
<dbReference type="AlphaFoldDB" id="A0A5M3W778"/>
<evidence type="ECO:0000256" key="6">
    <source>
        <dbReference type="SAM" id="Phobius"/>
    </source>
</evidence>
<dbReference type="SUPFAM" id="SSF55874">
    <property type="entry name" value="ATPase domain of HSP90 chaperone/DNA topoisomerase II/histidine kinase"/>
    <property type="match status" value="1"/>
</dbReference>
<sequence length="603" mass="65837">MRTRPIRFQVVTLVVPPLIALIALWALAAGLTGVDGLRLLQINAITNAIANPSEQVIIELQHERLLTVAGSPLDVQRAETDKAVATFRGLAGDIDVDEDLRPHLTAVFDQLDDLPAIRTEADQGATRLRVIEAYNRIVDVTFRMYDTMILVPDTPIYRQARAVTSLGQAKELLARQRALIVGGFDPPARAAFTDAAATRRFQYGKALSELDAELAAPYAPTQAQANFLALEDKVAKGEAPPDAQVVVDLYWTEVERNQVASVERLIARVIPAAIGVLLRIGLTGGLGLIAIVMTVIISLRFTRRLTRELTQLRTAALNLAHVRLPRAVDQLQQGQELEEPGEVPAMPDAILEIEHVAKALNSVQSTAIEAAAGQVRLRKGVGLVFLNLARRSQSLLHKQLTQLDTMERREENPEALEDLFRLDHLTTRMRRHAENLIILSDAVPGRGWRKPVPMLDVVRGALAEVEDYGRVNVLPMPAVSLTGAAVADVTHLIAELLENATIFSPPYTKVYVRAEPGRGGVIVEVEDRGLGMNAGEFAAMNERLAGPMEFNLADSDRLGLFVVGRLAHRNKIAVTLRPSPYGGTTAIVVIPESMIERPATVEA</sequence>
<dbReference type="InterPro" id="IPR003594">
    <property type="entry name" value="HATPase_dom"/>
</dbReference>
<dbReference type="Proteomes" id="UP000334990">
    <property type="component" value="Unassembled WGS sequence"/>
</dbReference>
<dbReference type="EMBL" id="BLAD01000085">
    <property type="protein sequence ID" value="GES04656.1"/>
    <property type="molecule type" value="Genomic_DNA"/>
</dbReference>
<evidence type="ECO:0000313" key="9">
    <source>
        <dbReference type="EMBL" id="GES04656.1"/>
    </source>
</evidence>
<dbReference type="InterPro" id="IPR036890">
    <property type="entry name" value="HATPase_C_sf"/>
</dbReference>
<evidence type="ECO:0000256" key="1">
    <source>
        <dbReference type="ARBA" id="ARBA00000085"/>
    </source>
</evidence>